<keyword evidence="1 7" id="KW-1003">Cell membrane</keyword>
<accession>A0ABW4BS87</accession>
<comment type="caution">
    <text evidence="10">The sequence shown here is derived from an EMBL/GenBank/DDBJ whole genome shotgun (WGS) entry which is preliminary data.</text>
</comment>
<evidence type="ECO:0000256" key="5">
    <source>
        <dbReference type="ARBA" id="ARBA00023136"/>
    </source>
</evidence>
<dbReference type="Proteomes" id="UP001597191">
    <property type="component" value="Unassembled WGS sequence"/>
</dbReference>
<keyword evidence="6 7" id="KW-0131">Cell cycle</keyword>
<comment type="similarity">
    <text evidence="7">Belongs to the FtsL family.</text>
</comment>
<keyword evidence="2 7" id="KW-0132">Cell division</keyword>
<sequence length="123" mass="13311">MNDNTVRKIETEPLVTPDAPATPAHVDQEQSARVAFSGLERVCACCAGIATIALMIFLVHTNVGIAGTQRQLQDVQVKISQIKATNVDLRQEVSELSSSDRLSAYAQKNGLTFNDANVRNVSK</sequence>
<dbReference type="GO" id="GO:0051301">
    <property type="term" value="P:cell division"/>
    <property type="evidence" value="ECO:0007669"/>
    <property type="project" value="UniProtKB-KW"/>
</dbReference>
<evidence type="ECO:0000313" key="11">
    <source>
        <dbReference type="Proteomes" id="UP001597191"/>
    </source>
</evidence>
<evidence type="ECO:0000256" key="9">
    <source>
        <dbReference type="SAM" id="MobiDB-lite"/>
    </source>
</evidence>
<keyword evidence="5 7" id="KW-0472">Membrane</keyword>
<dbReference type="RefSeq" id="WP_125649012.1">
    <property type="nucleotide sequence ID" value="NZ_JBHTOH010000092.1"/>
</dbReference>
<evidence type="ECO:0000256" key="6">
    <source>
        <dbReference type="ARBA" id="ARBA00023306"/>
    </source>
</evidence>
<evidence type="ECO:0000256" key="7">
    <source>
        <dbReference type="HAMAP-Rule" id="MF_00910"/>
    </source>
</evidence>
<dbReference type="NCBIfam" id="TIGR02209">
    <property type="entry name" value="ftsL_broad"/>
    <property type="match status" value="1"/>
</dbReference>
<comment type="subcellular location">
    <subcellularLocation>
        <location evidence="7">Cell membrane</location>
        <topology evidence="7">Single-pass type II membrane protein</topology>
    </subcellularLocation>
    <text evidence="7">Localizes to the division septum where it forms a ring structure.</text>
</comment>
<protein>
    <recommendedName>
        <fullName evidence="7 8">Cell division protein FtsL</fullName>
    </recommendedName>
</protein>
<evidence type="ECO:0000256" key="1">
    <source>
        <dbReference type="ARBA" id="ARBA00022475"/>
    </source>
</evidence>
<evidence type="ECO:0000256" key="4">
    <source>
        <dbReference type="ARBA" id="ARBA00022989"/>
    </source>
</evidence>
<comment type="function">
    <text evidence="7">Essential cell division protein.</text>
</comment>
<dbReference type="HAMAP" id="MF_00910">
    <property type="entry name" value="FtsL"/>
    <property type="match status" value="1"/>
</dbReference>
<evidence type="ECO:0000256" key="8">
    <source>
        <dbReference type="NCBIfam" id="TIGR02209"/>
    </source>
</evidence>
<evidence type="ECO:0000256" key="3">
    <source>
        <dbReference type="ARBA" id="ARBA00022692"/>
    </source>
</evidence>
<gene>
    <name evidence="7 10" type="primary">ftsL</name>
    <name evidence="10" type="ORF">ACFQ4R_10655</name>
</gene>
<keyword evidence="3 7" id="KW-0812">Transmembrane</keyword>
<name>A0ABW4BS87_9LACO</name>
<keyword evidence="11" id="KW-1185">Reference proteome</keyword>
<keyword evidence="4 7" id="KW-1133">Transmembrane helix</keyword>
<evidence type="ECO:0000313" key="10">
    <source>
        <dbReference type="EMBL" id="MFD1412038.1"/>
    </source>
</evidence>
<organism evidence="10 11">
    <name type="scientific">Lapidilactobacillus gannanensis</name>
    <dbReference type="NCBI Taxonomy" id="2486002"/>
    <lineage>
        <taxon>Bacteria</taxon>
        <taxon>Bacillati</taxon>
        <taxon>Bacillota</taxon>
        <taxon>Bacilli</taxon>
        <taxon>Lactobacillales</taxon>
        <taxon>Lactobacillaceae</taxon>
        <taxon>Lapidilactobacillus</taxon>
    </lineage>
</organism>
<dbReference type="InterPro" id="IPR011922">
    <property type="entry name" value="Cell_div_FtsL"/>
</dbReference>
<dbReference type="EMBL" id="JBHTOH010000092">
    <property type="protein sequence ID" value="MFD1412038.1"/>
    <property type="molecule type" value="Genomic_DNA"/>
</dbReference>
<feature type="compositionally biased region" description="Basic and acidic residues" evidence="9">
    <location>
        <begin position="1"/>
        <end position="11"/>
    </location>
</feature>
<evidence type="ECO:0000256" key="2">
    <source>
        <dbReference type="ARBA" id="ARBA00022618"/>
    </source>
</evidence>
<reference evidence="11" key="1">
    <citation type="journal article" date="2019" name="Int. J. Syst. Evol. Microbiol.">
        <title>The Global Catalogue of Microorganisms (GCM) 10K type strain sequencing project: providing services to taxonomists for standard genome sequencing and annotation.</title>
        <authorList>
            <consortium name="The Broad Institute Genomics Platform"/>
            <consortium name="The Broad Institute Genome Sequencing Center for Infectious Disease"/>
            <person name="Wu L."/>
            <person name="Ma J."/>
        </authorList>
    </citation>
    <scope>NUCLEOTIDE SEQUENCE [LARGE SCALE GENOMIC DNA]</scope>
    <source>
        <strain evidence="11">CCM 8937</strain>
    </source>
</reference>
<feature type="region of interest" description="Disordered" evidence="9">
    <location>
        <begin position="1"/>
        <end position="26"/>
    </location>
</feature>
<proteinExistence type="inferred from homology"/>